<organism evidence="7 8">
    <name type="scientific">Mesorhabditis spiculigera</name>
    <dbReference type="NCBI Taxonomy" id="96644"/>
    <lineage>
        <taxon>Eukaryota</taxon>
        <taxon>Metazoa</taxon>
        <taxon>Ecdysozoa</taxon>
        <taxon>Nematoda</taxon>
        <taxon>Chromadorea</taxon>
        <taxon>Rhabditida</taxon>
        <taxon>Rhabditina</taxon>
        <taxon>Rhabditomorpha</taxon>
        <taxon>Rhabditoidea</taxon>
        <taxon>Rhabditidae</taxon>
        <taxon>Mesorhabditinae</taxon>
        <taxon>Mesorhabditis</taxon>
    </lineage>
</organism>
<dbReference type="AlphaFoldDB" id="A0AA36D431"/>
<keyword evidence="2 5" id="KW-0812">Transmembrane</keyword>
<dbReference type="PRINTS" id="PR00252">
    <property type="entry name" value="NRIONCHANNEL"/>
</dbReference>
<comment type="similarity">
    <text evidence="5">Belongs to the ligand-gated ion channel (TC 1.A.9) family.</text>
</comment>
<evidence type="ECO:0000313" key="8">
    <source>
        <dbReference type="Proteomes" id="UP001177023"/>
    </source>
</evidence>
<keyword evidence="5" id="KW-0406">Ion transport</keyword>
<protein>
    <recommendedName>
        <fullName evidence="6">Neurotransmitter-gated ion-channel ligand-binding domain-containing protein</fullName>
    </recommendedName>
</protein>
<dbReference type="InterPro" id="IPR036719">
    <property type="entry name" value="Neuro-gated_channel_TM_sf"/>
</dbReference>
<feature type="transmembrane region" description="Helical" evidence="5">
    <location>
        <begin position="189"/>
        <end position="210"/>
    </location>
</feature>
<dbReference type="Pfam" id="PF02931">
    <property type="entry name" value="Neur_chan_LBD"/>
    <property type="match status" value="1"/>
</dbReference>
<keyword evidence="5" id="KW-0407">Ion channel</keyword>
<evidence type="ECO:0000256" key="2">
    <source>
        <dbReference type="ARBA" id="ARBA00022692"/>
    </source>
</evidence>
<dbReference type="GO" id="GO:0004888">
    <property type="term" value="F:transmembrane signaling receptor activity"/>
    <property type="evidence" value="ECO:0007669"/>
    <property type="project" value="InterPro"/>
</dbReference>
<evidence type="ECO:0000313" key="7">
    <source>
        <dbReference type="EMBL" id="CAJ0579432.1"/>
    </source>
</evidence>
<evidence type="ECO:0000256" key="4">
    <source>
        <dbReference type="ARBA" id="ARBA00023136"/>
    </source>
</evidence>
<comment type="caution">
    <text evidence="7">The sequence shown here is derived from an EMBL/GenBank/DDBJ whole genome shotgun (WGS) entry which is preliminary data.</text>
</comment>
<evidence type="ECO:0000259" key="6">
    <source>
        <dbReference type="Pfam" id="PF02931"/>
    </source>
</evidence>
<accession>A0AA36D431</accession>
<feature type="domain" description="Neurotransmitter-gated ion-channel ligand-binding" evidence="6">
    <location>
        <begin position="5"/>
        <end position="161"/>
    </location>
</feature>
<keyword evidence="3 5" id="KW-1133">Transmembrane helix</keyword>
<dbReference type="CDD" id="cd18989">
    <property type="entry name" value="LGIC_ECD_cation"/>
    <property type="match status" value="1"/>
</dbReference>
<keyword evidence="5" id="KW-0813">Transport</keyword>
<feature type="transmembrane region" description="Helical" evidence="5">
    <location>
        <begin position="348"/>
        <end position="369"/>
    </location>
</feature>
<feature type="transmembrane region" description="Helical" evidence="5">
    <location>
        <begin position="222"/>
        <end position="240"/>
    </location>
</feature>
<dbReference type="GO" id="GO:0005230">
    <property type="term" value="F:extracellular ligand-gated monoatomic ion channel activity"/>
    <property type="evidence" value="ECO:0007669"/>
    <property type="project" value="InterPro"/>
</dbReference>
<dbReference type="SUPFAM" id="SSF63712">
    <property type="entry name" value="Nicotinic receptor ligand binding domain-like"/>
    <property type="match status" value="1"/>
</dbReference>
<keyword evidence="4 5" id="KW-0472">Membrane</keyword>
<evidence type="ECO:0000256" key="1">
    <source>
        <dbReference type="ARBA" id="ARBA00004141"/>
    </source>
</evidence>
<dbReference type="InterPro" id="IPR006202">
    <property type="entry name" value="Neur_chan_lig-bd"/>
</dbReference>
<dbReference type="SUPFAM" id="SSF90112">
    <property type="entry name" value="Neurotransmitter-gated ion-channel transmembrane pore"/>
    <property type="match status" value="1"/>
</dbReference>
<dbReference type="InterPro" id="IPR018000">
    <property type="entry name" value="Neurotransmitter_ion_chnl_CS"/>
</dbReference>
<dbReference type="GO" id="GO:0016020">
    <property type="term" value="C:membrane"/>
    <property type="evidence" value="ECO:0007669"/>
    <property type="project" value="UniProtKB-SubCell"/>
</dbReference>
<dbReference type="PANTHER" id="PTHR18945">
    <property type="entry name" value="NEUROTRANSMITTER GATED ION CHANNEL"/>
    <property type="match status" value="1"/>
</dbReference>
<evidence type="ECO:0000256" key="5">
    <source>
        <dbReference type="RuleBase" id="RU000687"/>
    </source>
</evidence>
<dbReference type="InterPro" id="IPR038050">
    <property type="entry name" value="Neuro_actylchol_rec"/>
</dbReference>
<dbReference type="InterPro" id="IPR006201">
    <property type="entry name" value="Neur_channel"/>
</dbReference>
<gene>
    <name evidence="7" type="ORF">MSPICULIGERA_LOCUS17651</name>
</gene>
<feature type="transmembrane region" description="Helical" evidence="5">
    <location>
        <begin position="252"/>
        <end position="275"/>
    </location>
</feature>
<evidence type="ECO:0000256" key="3">
    <source>
        <dbReference type="ARBA" id="ARBA00022989"/>
    </source>
</evidence>
<dbReference type="Proteomes" id="UP001177023">
    <property type="component" value="Unassembled WGS sequence"/>
</dbReference>
<reference evidence="7" key="1">
    <citation type="submission" date="2023-06" db="EMBL/GenBank/DDBJ databases">
        <authorList>
            <person name="Delattre M."/>
        </authorList>
    </citation>
    <scope>NUCLEOTIDE SEQUENCE</scope>
    <source>
        <strain evidence="7">AF72</strain>
    </source>
</reference>
<dbReference type="PROSITE" id="PS00236">
    <property type="entry name" value="NEUROTR_ION_CHANNEL"/>
    <property type="match status" value="1"/>
</dbReference>
<dbReference type="EMBL" id="CATQJA010002657">
    <property type="protein sequence ID" value="CAJ0579432.1"/>
    <property type="molecule type" value="Genomic_DNA"/>
</dbReference>
<dbReference type="Gene3D" id="2.70.170.10">
    <property type="entry name" value="Neurotransmitter-gated ion-channel ligand-binding domain"/>
    <property type="match status" value="1"/>
</dbReference>
<comment type="subcellular location">
    <subcellularLocation>
        <location evidence="1">Membrane</location>
        <topology evidence="1">Multi-pass membrane protein</topology>
    </subcellularLocation>
</comment>
<feature type="non-terminal residue" evidence="7">
    <location>
        <position position="1"/>
    </location>
</feature>
<proteinExistence type="inferred from homology"/>
<sequence>MTTTTELYSTLFNGYSNLSIPTNTFPLVVNVYMHFIYVLSLDESEETIKLITFLNYYWTDGYLQWDVAVDQVNAMVVPASELWRPDVVCTSCAEVSGILDDKRVEVPPNGYIGFGFPEVMISRCPLNIRAFPFDTQTCQLTLQVMSYDASQGTTEWNLENVTAGWIVDSVRGTGYMQIELVIKRNSTCYVWVLMVPTFIACNLAVMGTFLPSVNTGTRFSKVLLNVCVLLTMMVLLDIAAQDIPKTSILPQLAWYIFIEMLICFIAGLISIVILLTHHFATLFDLTTPSWLTCLICEPPVKQNDDDTKKESRSTSALLSQLGAIRGAIRQRERSAERRLQWIRILDRVDIFLLIIFIVVNSLIFMGSVIKW</sequence>
<dbReference type="InterPro" id="IPR036734">
    <property type="entry name" value="Neur_chan_lig-bd_sf"/>
</dbReference>
<dbReference type="Gene3D" id="1.20.58.390">
    <property type="entry name" value="Neurotransmitter-gated ion-channel transmembrane domain"/>
    <property type="match status" value="1"/>
</dbReference>
<keyword evidence="8" id="KW-1185">Reference proteome</keyword>
<name>A0AA36D431_9BILA</name>